<organism evidence="1 2">
    <name type="scientific">Brassica napus</name>
    <name type="common">Rape</name>
    <dbReference type="NCBI Taxonomy" id="3708"/>
    <lineage>
        <taxon>Eukaryota</taxon>
        <taxon>Viridiplantae</taxon>
        <taxon>Streptophyta</taxon>
        <taxon>Embryophyta</taxon>
        <taxon>Tracheophyta</taxon>
        <taxon>Spermatophyta</taxon>
        <taxon>Magnoliopsida</taxon>
        <taxon>eudicotyledons</taxon>
        <taxon>Gunneridae</taxon>
        <taxon>Pentapetalae</taxon>
        <taxon>rosids</taxon>
        <taxon>malvids</taxon>
        <taxon>Brassicales</taxon>
        <taxon>Brassicaceae</taxon>
        <taxon>Brassiceae</taxon>
        <taxon>Brassica</taxon>
    </lineage>
</organism>
<keyword evidence="2" id="KW-1185">Reference proteome</keyword>
<accession>A0ABQ7XNU2</accession>
<dbReference type="EMBL" id="JAGKQM010000019">
    <property type="protein sequence ID" value="KAH0857585.1"/>
    <property type="molecule type" value="Genomic_DNA"/>
</dbReference>
<evidence type="ECO:0000313" key="1">
    <source>
        <dbReference type="EMBL" id="KAH0857585.1"/>
    </source>
</evidence>
<dbReference type="Proteomes" id="UP000824890">
    <property type="component" value="Unassembled WGS sequence"/>
</dbReference>
<evidence type="ECO:0000313" key="2">
    <source>
        <dbReference type="Proteomes" id="UP000824890"/>
    </source>
</evidence>
<feature type="non-terminal residue" evidence="1">
    <location>
        <position position="1"/>
    </location>
</feature>
<name>A0ABQ7XNU2_BRANA</name>
<gene>
    <name evidence="1" type="ORF">HID58_085846</name>
</gene>
<comment type="caution">
    <text evidence="1">The sequence shown here is derived from an EMBL/GenBank/DDBJ whole genome shotgun (WGS) entry which is preliminary data.</text>
</comment>
<proteinExistence type="predicted"/>
<protein>
    <submittedName>
        <fullName evidence="1">Uncharacterized protein</fullName>
    </submittedName>
</protein>
<reference evidence="1 2" key="1">
    <citation type="submission" date="2021-05" db="EMBL/GenBank/DDBJ databases">
        <title>Genome Assembly of Synthetic Allotetraploid Brassica napus Reveals Homoeologous Exchanges between Subgenomes.</title>
        <authorList>
            <person name="Davis J.T."/>
        </authorList>
    </citation>
    <scope>NUCLEOTIDE SEQUENCE [LARGE SCALE GENOMIC DNA]</scope>
    <source>
        <strain evidence="2">cv. Da-Ae</strain>
        <tissue evidence="1">Seedling</tissue>
    </source>
</reference>
<sequence>VSALKPFKTMGKLRKQYSAQAGESIEMVLVYSSGEKIHATLPTHVDLIEPPNTPIRFSFYP</sequence>